<gene>
    <name evidence="3" type="ORF">D1013_09720</name>
</gene>
<evidence type="ECO:0000256" key="1">
    <source>
        <dbReference type="SAM" id="Phobius"/>
    </source>
</evidence>
<proteinExistence type="predicted"/>
<evidence type="ECO:0000259" key="2">
    <source>
        <dbReference type="Pfam" id="PF17931"/>
    </source>
</evidence>
<accession>A0A3G2L5S9</accession>
<organism evidence="3 4">
    <name type="scientific">Euzebyella marina</name>
    <dbReference type="NCBI Taxonomy" id="1761453"/>
    <lineage>
        <taxon>Bacteria</taxon>
        <taxon>Pseudomonadati</taxon>
        <taxon>Bacteroidota</taxon>
        <taxon>Flavobacteriia</taxon>
        <taxon>Flavobacteriales</taxon>
        <taxon>Flavobacteriaceae</taxon>
        <taxon>Euzebyella</taxon>
    </lineage>
</organism>
<dbReference type="OrthoDB" id="977687at2"/>
<dbReference type="EMBL" id="CP032050">
    <property type="protein sequence ID" value="AYN67622.1"/>
    <property type="molecule type" value="Genomic_DNA"/>
</dbReference>
<dbReference type="Pfam" id="PF17931">
    <property type="entry name" value="TetR_C_23"/>
    <property type="match status" value="1"/>
</dbReference>
<keyword evidence="1" id="KW-0812">Transmembrane</keyword>
<evidence type="ECO:0000313" key="3">
    <source>
        <dbReference type="EMBL" id="AYN67622.1"/>
    </source>
</evidence>
<keyword evidence="1" id="KW-1133">Transmembrane helix</keyword>
<feature type="transmembrane region" description="Helical" evidence="1">
    <location>
        <begin position="85"/>
        <end position="107"/>
    </location>
</feature>
<dbReference type="KEGG" id="emar:D1013_09720"/>
<dbReference type="SUPFAM" id="SSF48498">
    <property type="entry name" value="Tetracyclin repressor-like, C-terminal domain"/>
    <property type="match status" value="1"/>
</dbReference>
<dbReference type="AlphaFoldDB" id="A0A3G2L5S9"/>
<dbReference type="InterPro" id="IPR041673">
    <property type="entry name" value="TetR_C_23"/>
</dbReference>
<sequence>MANTKQLTRKVLITKYMNHVLEHEHFPSSIYKFCQQQKIKEPEFYSLYGSFESLQKGIWKEFHDETLKLIHQNKDFESYSNRNKLLSYFFTIFEMFTLNRSYILLVLNRYEMPLKNLEQLKGLRKEFKLFASQLAEVSNEKKSIKVLKQPKGLLAEAAWIQFMFLIKFWMNDDSPAFEKTDAAIEKSVNTAFDVFDNTPLESIIDLGKFLWKEQMA</sequence>
<keyword evidence="1" id="KW-0472">Membrane</keyword>
<evidence type="ECO:0000313" key="4">
    <source>
        <dbReference type="Proteomes" id="UP000276309"/>
    </source>
</evidence>
<dbReference type="InterPro" id="IPR036271">
    <property type="entry name" value="Tet_transcr_reg_TetR-rel_C_sf"/>
</dbReference>
<name>A0A3G2L5S9_9FLAO</name>
<keyword evidence="4" id="KW-1185">Reference proteome</keyword>
<dbReference type="RefSeq" id="WP_121848638.1">
    <property type="nucleotide sequence ID" value="NZ_CP032050.1"/>
</dbReference>
<dbReference type="Proteomes" id="UP000276309">
    <property type="component" value="Chromosome"/>
</dbReference>
<feature type="domain" description="Tetracyclin repressor-like C-terminal" evidence="2">
    <location>
        <begin position="84"/>
        <end position="210"/>
    </location>
</feature>
<reference evidence="3 4" key="1">
    <citation type="submission" date="2018-08" db="EMBL/GenBank/DDBJ databases">
        <title>The reduced genetic potential of extracellular carbohydrate catabolism in Euzebyella marina RN62, a Flavobacteriia bacterium isolated from the hadal water.</title>
        <authorList>
            <person name="Xue C."/>
        </authorList>
    </citation>
    <scope>NUCLEOTIDE SEQUENCE [LARGE SCALE GENOMIC DNA]</scope>
    <source>
        <strain evidence="3 4">RN62</strain>
    </source>
</reference>
<protein>
    <submittedName>
        <fullName evidence="3">TetR/AcrR family transcriptional regulator</fullName>
    </submittedName>
</protein>